<keyword evidence="2" id="KW-1185">Reference proteome</keyword>
<protein>
    <submittedName>
        <fullName evidence="1">Uncharacterized protein</fullName>
    </submittedName>
</protein>
<sequence>MVYSTAADAPARVPGFSTSEAVAKEFVERLVMQAVFDVLESQARSALLPDASSQSC</sequence>
<dbReference type="AlphaFoldDB" id="A0AAD5NAK1"/>
<evidence type="ECO:0000313" key="2">
    <source>
        <dbReference type="Proteomes" id="UP001196413"/>
    </source>
</evidence>
<proteinExistence type="predicted"/>
<comment type="caution">
    <text evidence="1">The sequence shown here is derived from an EMBL/GenBank/DDBJ whole genome shotgun (WGS) entry which is preliminary data.</text>
</comment>
<dbReference type="Proteomes" id="UP001196413">
    <property type="component" value="Unassembled WGS sequence"/>
</dbReference>
<evidence type="ECO:0000313" key="1">
    <source>
        <dbReference type="EMBL" id="KAJ1363994.1"/>
    </source>
</evidence>
<name>A0AAD5NAK1_PARTN</name>
<organism evidence="1 2">
    <name type="scientific">Parelaphostrongylus tenuis</name>
    <name type="common">Meningeal worm</name>
    <dbReference type="NCBI Taxonomy" id="148309"/>
    <lineage>
        <taxon>Eukaryota</taxon>
        <taxon>Metazoa</taxon>
        <taxon>Ecdysozoa</taxon>
        <taxon>Nematoda</taxon>
        <taxon>Chromadorea</taxon>
        <taxon>Rhabditida</taxon>
        <taxon>Rhabditina</taxon>
        <taxon>Rhabditomorpha</taxon>
        <taxon>Strongyloidea</taxon>
        <taxon>Metastrongylidae</taxon>
        <taxon>Parelaphostrongylus</taxon>
    </lineage>
</organism>
<accession>A0AAD5NAK1</accession>
<gene>
    <name evidence="1" type="ORF">KIN20_023975</name>
</gene>
<dbReference type="EMBL" id="JAHQIW010004844">
    <property type="protein sequence ID" value="KAJ1363994.1"/>
    <property type="molecule type" value="Genomic_DNA"/>
</dbReference>
<reference evidence="1" key="1">
    <citation type="submission" date="2021-06" db="EMBL/GenBank/DDBJ databases">
        <title>Parelaphostrongylus tenuis whole genome reference sequence.</title>
        <authorList>
            <person name="Garwood T.J."/>
            <person name="Larsen P.A."/>
            <person name="Fountain-Jones N.M."/>
            <person name="Garbe J.R."/>
            <person name="Macchietto M.G."/>
            <person name="Kania S.A."/>
            <person name="Gerhold R.W."/>
            <person name="Richards J.E."/>
            <person name="Wolf T.M."/>
        </authorList>
    </citation>
    <scope>NUCLEOTIDE SEQUENCE</scope>
    <source>
        <strain evidence="1">MNPRO001-30</strain>
        <tissue evidence="1">Meninges</tissue>
    </source>
</reference>